<proteinExistence type="predicted"/>
<evidence type="ECO:0000313" key="2">
    <source>
        <dbReference type="EMBL" id="KAL3390827.1"/>
    </source>
</evidence>
<name>A0ABD2WCZ0_9HYME</name>
<dbReference type="EMBL" id="JBJJXI010000114">
    <property type="protein sequence ID" value="KAL3390827.1"/>
    <property type="molecule type" value="Genomic_DNA"/>
</dbReference>
<gene>
    <name evidence="2" type="ORF">TKK_014296</name>
</gene>
<reference evidence="2 3" key="1">
    <citation type="journal article" date="2024" name="bioRxiv">
        <title>A reference genome for Trichogramma kaykai: A tiny desert-dwelling parasitoid wasp with competing sex-ratio distorters.</title>
        <authorList>
            <person name="Culotta J."/>
            <person name="Lindsey A.R."/>
        </authorList>
    </citation>
    <scope>NUCLEOTIDE SEQUENCE [LARGE SCALE GENOMIC DNA]</scope>
    <source>
        <strain evidence="2 3">KSX58</strain>
    </source>
</reference>
<organism evidence="2 3">
    <name type="scientific">Trichogramma kaykai</name>
    <dbReference type="NCBI Taxonomy" id="54128"/>
    <lineage>
        <taxon>Eukaryota</taxon>
        <taxon>Metazoa</taxon>
        <taxon>Ecdysozoa</taxon>
        <taxon>Arthropoda</taxon>
        <taxon>Hexapoda</taxon>
        <taxon>Insecta</taxon>
        <taxon>Pterygota</taxon>
        <taxon>Neoptera</taxon>
        <taxon>Endopterygota</taxon>
        <taxon>Hymenoptera</taxon>
        <taxon>Apocrita</taxon>
        <taxon>Proctotrupomorpha</taxon>
        <taxon>Chalcidoidea</taxon>
        <taxon>Trichogrammatidae</taxon>
        <taxon>Trichogramma</taxon>
    </lineage>
</organism>
<accession>A0ABD2WCZ0</accession>
<protein>
    <submittedName>
        <fullName evidence="2">Uncharacterized protein</fullName>
    </submittedName>
</protein>
<keyword evidence="3" id="KW-1185">Reference proteome</keyword>
<dbReference type="AlphaFoldDB" id="A0ABD2WCZ0"/>
<feature type="compositionally biased region" description="Polar residues" evidence="1">
    <location>
        <begin position="67"/>
        <end position="92"/>
    </location>
</feature>
<evidence type="ECO:0000313" key="3">
    <source>
        <dbReference type="Proteomes" id="UP001627154"/>
    </source>
</evidence>
<evidence type="ECO:0000256" key="1">
    <source>
        <dbReference type="SAM" id="MobiDB-lite"/>
    </source>
</evidence>
<comment type="caution">
    <text evidence="2">The sequence shown here is derived from an EMBL/GenBank/DDBJ whole genome shotgun (WGS) entry which is preliminary data.</text>
</comment>
<feature type="region of interest" description="Disordered" evidence="1">
    <location>
        <begin position="63"/>
        <end position="92"/>
    </location>
</feature>
<dbReference type="Proteomes" id="UP001627154">
    <property type="component" value="Unassembled WGS sequence"/>
</dbReference>
<feature type="region of interest" description="Disordered" evidence="1">
    <location>
        <begin position="1"/>
        <end position="20"/>
    </location>
</feature>
<sequence length="417" mass="46702">MSRGGLVIDPKRKRVRSPEINSTNKKTVNVLTNYWLSSTVKLTNRFEKLGEVVENDQTLREKRIEINRTTSSQKQDQNGNFSSEFSSPRNQRRTNVSYANATANVNGSNSAHNLQADDNTGSVNQQENIVNNNKLEETLAGQQVGGSGNRRFAIEGESDFFWKRFQARTKEIAIKVLPPANDCDILSWLELALKDIFTYVTGPSASKNSRVGISISSRHLLNGNAGLSLHPLKNLLVKDLVDLIMGLAQSNTSFYVDESFNLNATFIDVPHGYGRKRAPVDINTAAKRSIVAINNDDDLCLPRALVVGEVYLKFRSNITSEAQKEWTCARDARRSLQRELALHLMRDTGDTIAGRRGSYEELVKFQRHNDGKQISIVAFDRITYGQGSEPFFDVLRFIALNDWGKCQHKSSGGFEVN</sequence>